<dbReference type="GeneID" id="56994129"/>
<sequence length="138" mass="16372">MVIHSKLTVFFDQAFYRGVFEQWTPTGYQVARVTFGTQPPSAPQLQQVIWQRWPTLQWTAPTRVVVSETHHRVKQRQRAAQRELKQHGARQRATVLLKTEHRQNLQLKKQRQRQARVQHAAVVRQKQQAKRLAKRRGH</sequence>
<reference evidence="3 5" key="2">
    <citation type="submission" date="2018-07" db="EMBL/GenBank/DDBJ databases">
        <authorList>
            <person name="Feyereisen M."/>
        </authorList>
    </citation>
    <scope>NUCLEOTIDE SEQUENCE [LARGE SCALE GENOMIC DNA]</scope>
    <source>
        <strain evidence="3 5">UCCLBBS449</strain>
    </source>
</reference>
<accession>A0A2A3TXB2</accession>
<organism evidence="2 4">
    <name type="scientific">Levilactobacillus brevis</name>
    <name type="common">Lactobacillus brevis</name>
    <dbReference type="NCBI Taxonomy" id="1580"/>
    <lineage>
        <taxon>Bacteria</taxon>
        <taxon>Bacillati</taxon>
        <taxon>Bacillota</taxon>
        <taxon>Bacilli</taxon>
        <taxon>Lactobacillales</taxon>
        <taxon>Lactobacillaceae</taxon>
        <taxon>Levilactobacillus</taxon>
    </lineage>
</organism>
<dbReference type="InterPro" id="IPR016787">
    <property type="entry name" value="UCP021328"/>
</dbReference>
<dbReference type="PIRSF" id="PIRSF021328">
    <property type="entry name" value="UCP021328"/>
    <property type="match status" value="1"/>
</dbReference>
<proteinExistence type="predicted"/>
<dbReference type="OrthoDB" id="4570726at2"/>
<name>A0A2A3TXB2_LEVBR</name>
<dbReference type="Proteomes" id="UP000676478">
    <property type="component" value="Unassembled WGS sequence"/>
</dbReference>
<dbReference type="EMBL" id="CP031198">
    <property type="protein sequence ID" value="QCZ54286.1"/>
    <property type="molecule type" value="Genomic_DNA"/>
</dbReference>
<evidence type="ECO:0000313" key="3">
    <source>
        <dbReference type="EMBL" id="QCZ54286.1"/>
    </source>
</evidence>
<evidence type="ECO:0000313" key="2">
    <source>
        <dbReference type="EMBL" id="PBQ24853.1"/>
    </source>
</evidence>
<protein>
    <submittedName>
        <fullName evidence="2">DUF2992 domain-containing protein</fullName>
    </submittedName>
    <submittedName>
        <fullName evidence="1">YjdF family protein</fullName>
    </submittedName>
</protein>
<dbReference type="Pfam" id="PF11208">
    <property type="entry name" value="DUF2992"/>
    <property type="match status" value="1"/>
</dbReference>
<dbReference type="AlphaFoldDB" id="A0A2A3TXB2"/>
<dbReference type="RefSeq" id="WP_035464780.1">
    <property type="nucleotide sequence ID" value="NZ_CAKMAP010000001.1"/>
</dbReference>
<dbReference type="Proteomes" id="UP000217918">
    <property type="component" value="Unassembled WGS sequence"/>
</dbReference>
<reference evidence="1" key="4">
    <citation type="submission" date="2022-09" db="EMBL/GenBank/DDBJ databases">
        <title>Genome-inferred correspondence between phylogeny and metabolic traits in the wild Drosophila gut microbiome.</title>
        <authorList>
            <person name="Bueno E."/>
            <person name="Blow F."/>
            <person name="Douglas A.E."/>
        </authorList>
    </citation>
    <scope>NUCLEOTIDE SEQUENCE</scope>
    <source>
        <strain evidence="1">Dm-2019-70</strain>
    </source>
</reference>
<reference evidence="2 4" key="1">
    <citation type="submission" date="2017-09" db="EMBL/GenBank/DDBJ databases">
        <title>Genome sequence of Lactobacillus brevis D7.</title>
        <authorList>
            <person name="Kwon M.-S."/>
            <person name="Lim S.K."/>
            <person name="Choi H.-J."/>
        </authorList>
    </citation>
    <scope>NUCLEOTIDE SEQUENCE [LARGE SCALE GENOMIC DNA]</scope>
    <source>
        <strain evidence="2 4">D7</strain>
    </source>
</reference>
<reference evidence="1" key="3">
    <citation type="submission" date="2020-12" db="EMBL/GenBank/DDBJ databases">
        <authorList>
            <person name="Mcmullen J.G."/>
        </authorList>
    </citation>
    <scope>NUCLEOTIDE SEQUENCE</scope>
    <source>
        <strain evidence="1">Dm-2019-70</strain>
    </source>
</reference>
<evidence type="ECO:0000313" key="1">
    <source>
        <dbReference type="EMBL" id="MBS1010472.1"/>
    </source>
</evidence>
<dbReference type="EMBL" id="JAERKF010000006">
    <property type="protein sequence ID" value="MBS1010472.1"/>
    <property type="molecule type" value="Genomic_DNA"/>
</dbReference>
<dbReference type="Proteomes" id="UP000307074">
    <property type="component" value="Chromosome"/>
</dbReference>
<evidence type="ECO:0000313" key="5">
    <source>
        <dbReference type="Proteomes" id="UP000307074"/>
    </source>
</evidence>
<dbReference type="EMBL" id="NVYO01000001">
    <property type="protein sequence ID" value="PBQ24853.1"/>
    <property type="molecule type" value="Genomic_DNA"/>
</dbReference>
<evidence type="ECO:0000313" key="4">
    <source>
        <dbReference type="Proteomes" id="UP000217918"/>
    </source>
</evidence>
<gene>
    <name evidence="2" type="ORF">CNR29_12790</name>
    <name evidence="1" type="ORF">JK167_06460</name>
    <name evidence="3" type="ORF">UCCLBBS449_2380</name>
</gene>